<organism evidence="2 3">
    <name type="scientific">Naematelia encephala</name>
    <dbReference type="NCBI Taxonomy" id="71784"/>
    <lineage>
        <taxon>Eukaryota</taxon>
        <taxon>Fungi</taxon>
        <taxon>Dikarya</taxon>
        <taxon>Basidiomycota</taxon>
        <taxon>Agaricomycotina</taxon>
        <taxon>Tremellomycetes</taxon>
        <taxon>Tremellales</taxon>
        <taxon>Naemateliaceae</taxon>
        <taxon>Naematelia</taxon>
    </lineage>
</organism>
<feature type="compositionally biased region" description="Low complexity" evidence="1">
    <location>
        <begin position="70"/>
        <end position="88"/>
    </location>
</feature>
<feature type="compositionally biased region" description="Polar residues" evidence="1">
    <location>
        <begin position="221"/>
        <end position="234"/>
    </location>
</feature>
<evidence type="ECO:0000313" key="2">
    <source>
        <dbReference type="EMBL" id="ORY31772.1"/>
    </source>
</evidence>
<dbReference type="Proteomes" id="UP000193986">
    <property type="component" value="Unassembled WGS sequence"/>
</dbReference>
<keyword evidence="3" id="KW-1185">Reference proteome</keyword>
<dbReference type="AlphaFoldDB" id="A0A1Y2BA92"/>
<evidence type="ECO:0000256" key="1">
    <source>
        <dbReference type="SAM" id="MobiDB-lite"/>
    </source>
</evidence>
<sequence length="291" mass="30938">MSAQRVPSEPETSTVIYPPPRSSSLPWPGMGSESSPSLPLSTMASSGQASTRISTAPVPSAVATSPSQNTSPKSLASSHSTSSGTSKKFLGIPIFFSRNRSKSKLPMHDPPDSSNQPPRRSKSFPVLNGRHATSPPSTTIPVHVPSSAASSNREGWKPPVSTTLQRRPAVRAVSPPSPSSSIFEADTREAAKDHLRVFVDRLTDVDQEPYRDSTGPRASFGSVQGAESNSNSSHDTLRPPRPPPKDSQYSTDPSSGAPQRSHTTPPKPLPKDSQSVITVPHSEAPRRSQTS</sequence>
<name>A0A1Y2BA92_9TREE</name>
<comment type="caution">
    <text evidence="2">The sequence shown here is derived from an EMBL/GenBank/DDBJ whole genome shotgun (WGS) entry which is preliminary data.</text>
</comment>
<feature type="compositionally biased region" description="Polar residues" evidence="1">
    <location>
        <begin position="1"/>
        <end position="15"/>
    </location>
</feature>
<gene>
    <name evidence="2" type="ORF">BCR39DRAFT_79474</name>
</gene>
<dbReference type="EMBL" id="MCFC01000013">
    <property type="protein sequence ID" value="ORY31772.1"/>
    <property type="molecule type" value="Genomic_DNA"/>
</dbReference>
<feature type="compositionally biased region" description="Polar residues" evidence="1">
    <location>
        <begin position="32"/>
        <end position="54"/>
    </location>
</feature>
<feature type="region of interest" description="Disordered" evidence="1">
    <location>
        <begin position="201"/>
        <end position="291"/>
    </location>
</feature>
<accession>A0A1Y2BA92</accession>
<protein>
    <submittedName>
        <fullName evidence="2">Uncharacterized protein</fullName>
    </submittedName>
</protein>
<proteinExistence type="predicted"/>
<feature type="compositionally biased region" description="Polar residues" evidence="1">
    <location>
        <begin position="247"/>
        <end position="264"/>
    </location>
</feature>
<dbReference type="InParanoid" id="A0A1Y2BA92"/>
<evidence type="ECO:0000313" key="3">
    <source>
        <dbReference type="Proteomes" id="UP000193986"/>
    </source>
</evidence>
<feature type="region of interest" description="Disordered" evidence="1">
    <location>
        <begin position="1"/>
        <end position="189"/>
    </location>
</feature>
<feature type="compositionally biased region" description="Basic and acidic residues" evidence="1">
    <location>
        <begin position="201"/>
        <end position="211"/>
    </location>
</feature>
<reference evidence="2 3" key="1">
    <citation type="submission" date="2016-07" db="EMBL/GenBank/DDBJ databases">
        <title>Pervasive Adenine N6-methylation of Active Genes in Fungi.</title>
        <authorList>
            <consortium name="DOE Joint Genome Institute"/>
            <person name="Mondo S.J."/>
            <person name="Dannebaum R.O."/>
            <person name="Kuo R.C."/>
            <person name="Labutti K."/>
            <person name="Haridas S."/>
            <person name="Kuo A."/>
            <person name="Salamov A."/>
            <person name="Ahrendt S.R."/>
            <person name="Lipzen A."/>
            <person name="Sullivan W."/>
            <person name="Andreopoulos W.B."/>
            <person name="Clum A."/>
            <person name="Lindquist E."/>
            <person name="Daum C."/>
            <person name="Ramamoorthy G.K."/>
            <person name="Gryganskyi A."/>
            <person name="Culley D."/>
            <person name="Magnuson J.K."/>
            <person name="James T.Y."/>
            <person name="O'Malley M.A."/>
            <person name="Stajich J.E."/>
            <person name="Spatafora J.W."/>
            <person name="Visel A."/>
            <person name="Grigoriev I.V."/>
        </authorList>
    </citation>
    <scope>NUCLEOTIDE SEQUENCE [LARGE SCALE GENOMIC DNA]</scope>
    <source>
        <strain evidence="2 3">68-887.2</strain>
    </source>
</reference>